<feature type="transmembrane region" description="Helical" evidence="3">
    <location>
        <begin position="191"/>
        <end position="213"/>
    </location>
</feature>
<evidence type="ECO:0000256" key="2">
    <source>
        <dbReference type="ARBA" id="ARBA00022840"/>
    </source>
</evidence>
<sequence length="716" mass="79785">MGDGNSSDPLVGLCLIIIAFTFLFTSWNYFSAIIPSVLSSVQGKDFVSSVLYSMEVKSSIYQLKGEPSDQLVQAEVTFMGIFFNPVSMQNLEYLALRVQGVPDGDAFNWFPVWIVTGIDFLAGVVLAKRAYDLRSRGLALVSTSMITSSTVLYFARPQEPFLKFFLLPESLLFVVGQIVSGLELRRESKLGALFVALPIFPVINLFGFGWLTVLEGSRVYTQPMNITSSTQYSKDELLQEFVNSLLNREYDNARAVLAELENQGVGVEEAFNEFVRATRTYKRCNEVIWLMDNFLIDYCKCRECRGTSVECVKTTGDIPYTVDRLLECLRWVNQSEAVDLAKVVLQKVTKQDHRRAKAEEVLRAISRASTSRTTVTNTSNLPPLEKWDPNLWVGREIYGYKVESVLGEGGTSYVLSATSGERFAIKVPKLSQPSSSATKLSKVTFEELYKESSNLQRLSEGVENVVKIYGIFLDINLLRRIERGEVKYYLTNPPAIVMEYMEGGTLADLMRNDIVVNSSHWGDIVKVVARKVAKALDYIHSSGYVHLDVKPQNIFFSAPVGKTGGEVFDSLVKGRNEVKLGDLGSAKRVGERVSQYTPNYCPVDQVEALIVGKGAETTMDVYAFGATIYTALTGKAFSPPEVVGLVEEAVEDYTRGGSPLGKLKLARDRYEEYYFNVLPSTLTSAPREISEVVIKATHPDPSKRAKVSELLKVLEK</sequence>
<evidence type="ECO:0000313" key="8">
    <source>
        <dbReference type="Proteomes" id="UP000065473"/>
    </source>
</evidence>
<dbReference type="AlphaFoldDB" id="A0A0U3FQG3"/>
<dbReference type="CDD" id="cd14014">
    <property type="entry name" value="STKc_PknB_like"/>
    <property type="match status" value="1"/>
</dbReference>
<dbReference type="EMBL" id="CP013695">
    <property type="protein sequence ID" value="ALU30704.1"/>
    <property type="molecule type" value="Genomic_DNA"/>
</dbReference>
<dbReference type="OrthoDB" id="41005at2157"/>
<keyword evidence="3" id="KW-0812">Transmembrane</keyword>
<dbReference type="InterPro" id="IPR011009">
    <property type="entry name" value="Kinase-like_dom_sf"/>
</dbReference>
<feature type="domain" description="Protein kinase" evidence="4">
    <location>
        <begin position="400"/>
        <end position="716"/>
    </location>
</feature>
<keyword evidence="5" id="KW-0418">Kinase</keyword>
<dbReference type="PANTHER" id="PTHR44167">
    <property type="entry name" value="OVARIAN-SPECIFIC SERINE/THREONINE-PROTEIN KINASE LOK-RELATED"/>
    <property type="match status" value="1"/>
</dbReference>
<dbReference type="PROSITE" id="PS00108">
    <property type="entry name" value="PROTEIN_KINASE_ST"/>
    <property type="match status" value="1"/>
</dbReference>
<dbReference type="PROSITE" id="PS00107">
    <property type="entry name" value="PROTEIN_KINASE_ATP"/>
    <property type="match status" value="1"/>
</dbReference>
<dbReference type="InterPro" id="IPR008271">
    <property type="entry name" value="Ser/Thr_kinase_AS"/>
</dbReference>
<feature type="transmembrane region" description="Helical" evidence="3">
    <location>
        <begin position="106"/>
        <end position="126"/>
    </location>
</feature>
<feature type="transmembrane region" description="Helical" evidence="3">
    <location>
        <begin position="161"/>
        <end position="179"/>
    </location>
</feature>
<feature type="transmembrane region" description="Helical" evidence="3">
    <location>
        <begin position="138"/>
        <end position="155"/>
    </location>
</feature>
<evidence type="ECO:0000259" key="4">
    <source>
        <dbReference type="PROSITE" id="PS50011"/>
    </source>
</evidence>
<dbReference type="Proteomes" id="UP000065473">
    <property type="component" value="Chromosome"/>
</dbReference>
<feature type="transmembrane region" description="Helical" evidence="3">
    <location>
        <begin position="12"/>
        <end position="30"/>
    </location>
</feature>
<evidence type="ECO:0000256" key="3">
    <source>
        <dbReference type="SAM" id="Phobius"/>
    </source>
</evidence>
<dbReference type="Gene3D" id="1.10.510.10">
    <property type="entry name" value="Transferase(Phosphotransferase) domain 1"/>
    <property type="match status" value="1"/>
</dbReference>
<reference evidence="7 8" key="1">
    <citation type="submission" date="2015-12" db="EMBL/GenBank/DDBJ databases">
        <title>A stable core within a dynamic pangenome in Sulfolobus acidocaldarius.</title>
        <authorList>
            <person name="Anderson R."/>
            <person name="Kouris A."/>
            <person name="Seward C."/>
            <person name="Campbell K."/>
            <person name="Whitaker R."/>
        </authorList>
    </citation>
    <scope>NUCLEOTIDE SEQUENCE [LARGE SCALE GENOMIC DNA]</scope>
    <source>
        <strain evidence="5 8">GG12-C01-09</strain>
        <strain evidence="6 7">NG05B_CO5_07</strain>
    </source>
</reference>
<name>A0A0U3FQG3_9CREN</name>
<evidence type="ECO:0000313" key="6">
    <source>
        <dbReference type="EMBL" id="ALU30704.1"/>
    </source>
</evidence>
<keyword evidence="3" id="KW-0472">Membrane</keyword>
<keyword evidence="1" id="KW-0547">Nucleotide-binding</keyword>
<dbReference type="InterPro" id="IPR000719">
    <property type="entry name" value="Prot_kinase_dom"/>
</dbReference>
<dbReference type="GO" id="GO:0004674">
    <property type="term" value="F:protein serine/threonine kinase activity"/>
    <property type="evidence" value="ECO:0007669"/>
    <property type="project" value="TreeGrafter"/>
</dbReference>
<gene>
    <name evidence="5" type="ORF">ATY89_08755</name>
    <name evidence="6" type="ORF">ATZ20_00165</name>
</gene>
<keyword evidence="2" id="KW-0067">ATP-binding</keyword>
<evidence type="ECO:0000256" key="1">
    <source>
        <dbReference type="ARBA" id="ARBA00022741"/>
    </source>
</evidence>
<dbReference type="Gene3D" id="3.30.200.20">
    <property type="entry name" value="Phosphorylase Kinase, domain 1"/>
    <property type="match status" value="1"/>
</dbReference>
<evidence type="ECO:0000313" key="5">
    <source>
        <dbReference type="EMBL" id="ALU30014.1"/>
    </source>
</evidence>
<organism evidence="5 8">
    <name type="scientific">Sulfolobus acidocaldarius</name>
    <dbReference type="NCBI Taxonomy" id="2285"/>
    <lineage>
        <taxon>Archaea</taxon>
        <taxon>Thermoproteota</taxon>
        <taxon>Thermoprotei</taxon>
        <taxon>Sulfolobales</taxon>
        <taxon>Sulfolobaceae</taxon>
        <taxon>Sulfolobus</taxon>
    </lineage>
</organism>
<dbReference type="SUPFAM" id="SSF56112">
    <property type="entry name" value="Protein kinase-like (PK-like)"/>
    <property type="match status" value="1"/>
</dbReference>
<evidence type="ECO:0000313" key="7">
    <source>
        <dbReference type="Proteomes" id="UP000060043"/>
    </source>
</evidence>
<dbReference type="PANTHER" id="PTHR44167:SF24">
    <property type="entry name" value="SERINE_THREONINE-PROTEIN KINASE CHK2"/>
    <property type="match status" value="1"/>
</dbReference>
<proteinExistence type="predicted"/>
<dbReference type="Pfam" id="PF00069">
    <property type="entry name" value="Pkinase"/>
    <property type="match status" value="1"/>
</dbReference>
<dbReference type="GO" id="GO:0005524">
    <property type="term" value="F:ATP binding"/>
    <property type="evidence" value="ECO:0007669"/>
    <property type="project" value="UniProtKB-KW"/>
</dbReference>
<dbReference type="EMBL" id="CP013694">
    <property type="protein sequence ID" value="ALU30014.1"/>
    <property type="molecule type" value="Genomic_DNA"/>
</dbReference>
<dbReference type="InterPro" id="IPR017441">
    <property type="entry name" value="Protein_kinase_ATP_BS"/>
</dbReference>
<keyword evidence="5" id="KW-0808">Transferase</keyword>
<dbReference type="SMART" id="SM00220">
    <property type="entry name" value="S_TKc"/>
    <property type="match status" value="1"/>
</dbReference>
<accession>A0A0U3FQG3</accession>
<keyword evidence="3" id="KW-1133">Transmembrane helix</keyword>
<dbReference type="Proteomes" id="UP000060043">
    <property type="component" value="Chromosome"/>
</dbReference>
<protein>
    <submittedName>
        <fullName evidence="5">Kinase</fullName>
    </submittedName>
</protein>
<dbReference type="PROSITE" id="PS50011">
    <property type="entry name" value="PROTEIN_KINASE_DOM"/>
    <property type="match status" value="1"/>
</dbReference>